<organism evidence="2 3">
    <name type="scientific">Dendrobium catenatum</name>
    <dbReference type="NCBI Taxonomy" id="906689"/>
    <lineage>
        <taxon>Eukaryota</taxon>
        <taxon>Viridiplantae</taxon>
        <taxon>Streptophyta</taxon>
        <taxon>Embryophyta</taxon>
        <taxon>Tracheophyta</taxon>
        <taxon>Spermatophyta</taxon>
        <taxon>Magnoliopsida</taxon>
        <taxon>Liliopsida</taxon>
        <taxon>Asparagales</taxon>
        <taxon>Orchidaceae</taxon>
        <taxon>Epidendroideae</taxon>
        <taxon>Malaxideae</taxon>
        <taxon>Dendrobiinae</taxon>
        <taxon>Dendrobium</taxon>
    </lineage>
</organism>
<dbReference type="AlphaFoldDB" id="A0A2I0X220"/>
<gene>
    <name evidence="2" type="primary">ACC1</name>
    <name evidence="2" type="ORF">MA16_Dca003970</name>
</gene>
<sequence>MEDIIGAPLVVEDAFMSLFDRSDPTLHSGDPTLQRRVVEIYICKLYQLYLVKGSICMQRHRSDLIDLWKFSEEHKPSTKEGFY</sequence>
<dbReference type="GO" id="GO:0003989">
    <property type="term" value="F:acetyl-CoA carboxylase activity"/>
    <property type="evidence" value="ECO:0007669"/>
    <property type="project" value="InterPro"/>
</dbReference>
<evidence type="ECO:0000259" key="1">
    <source>
        <dbReference type="Pfam" id="PF08326"/>
    </source>
</evidence>
<evidence type="ECO:0000313" key="3">
    <source>
        <dbReference type="Proteomes" id="UP000233837"/>
    </source>
</evidence>
<dbReference type="EMBL" id="KZ502211">
    <property type="protein sequence ID" value="PKU81953.1"/>
    <property type="molecule type" value="Genomic_DNA"/>
</dbReference>
<accession>A0A2I0X220</accession>
<evidence type="ECO:0000313" key="2">
    <source>
        <dbReference type="EMBL" id="PKU81953.1"/>
    </source>
</evidence>
<name>A0A2I0X220_9ASPA</name>
<dbReference type="GO" id="GO:0006633">
    <property type="term" value="P:fatty acid biosynthetic process"/>
    <property type="evidence" value="ECO:0007669"/>
    <property type="project" value="InterPro"/>
</dbReference>
<reference evidence="2 3" key="2">
    <citation type="journal article" date="2017" name="Nature">
        <title>The Apostasia genome and the evolution of orchids.</title>
        <authorList>
            <person name="Zhang G.Q."/>
            <person name="Liu K.W."/>
            <person name="Li Z."/>
            <person name="Lohaus R."/>
            <person name="Hsiao Y.Y."/>
            <person name="Niu S.C."/>
            <person name="Wang J.Y."/>
            <person name="Lin Y.C."/>
            <person name="Xu Q."/>
            <person name="Chen L.J."/>
            <person name="Yoshida K."/>
            <person name="Fujiwara S."/>
            <person name="Wang Z.W."/>
            <person name="Zhang Y.Q."/>
            <person name="Mitsuda N."/>
            <person name="Wang M."/>
            <person name="Liu G.H."/>
            <person name="Pecoraro L."/>
            <person name="Huang H.X."/>
            <person name="Xiao X.J."/>
            <person name="Lin M."/>
            <person name="Wu X.Y."/>
            <person name="Wu W.L."/>
            <person name="Chen Y.Y."/>
            <person name="Chang S.B."/>
            <person name="Sakamoto S."/>
            <person name="Ohme-Takagi M."/>
            <person name="Yagi M."/>
            <person name="Zeng S.J."/>
            <person name="Shen C.Y."/>
            <person name="Yeh C.M."/>
            <person name="Luo Y.B."/>
            <person name="Tsai W.C."/>
            <person name="Van de Peer Y."/>
            <person name="Liu Z.J."/>
        </authorList>
    </citation>
    <scope>NUCLEOTIDE SEQUENCE [LARGE SCALE GENOMIC DNA]</scope>
    <source>
        <tissue evidence="2">The whole plant</tissue>
    </source>
</reference>
<keyword evidence="3" id="KW-1185">Reference proteome</keyword>
<dbReference type="Pfam" id="PF08326">
    <property type="entry name" value="ACC_central"/>
    <property type="match status" value="1"/>
</dbReference>
<dbReference type="GO" id="GO:0005524">
    <property type="term" value="F:ATP binding"/>
    <property type="evidence" value="ECO:0007669"/>
    <property type="project" value="InterPro"/>
</dbReference>
<reference evidence="2 3" key="1">
    <citation type="journal article" date="2016" name="Sci. Rep.">
        <title>The Dendrobium catenatum Lindl. genome sequence provides insights into polysaccharide synthase, floral development and adaptive evolution.</title>
        <authorList>
            <person name="Zhang G.Q."/>
            <person name="Xu Q."/>
            <person name="Bian C."/>
            <person name="Tsai W.C."/>
            <person name="Yeh C.M."/>
            <person name="Liu K.W."/>
            <person name="Yoshida K."/>
            <person name="Zhang L.S."/>
            <person name="Chang S.B."/>
            <person name="Chen F."/>
            <person name="Shi Y."/>
            <person name="Su Y.Y."/>
            <person name="Zhang Y.Q."/>
            <person name="Chen L.J."/>
            <person name="Yin Y."/>
            <person name="Lin M."/>
            <person name="Huang H."/>
            <person name="Deng H."/>
            <person name="Wang Z.W."/>
            <person name="Zhu S.L."/>
            <person name="Zhao X."/>
            <person name="Deng C."/>
            <person name="Niu S.C."/>
            <person name="Huang J."/>
            <person name="Wang M."/>
            <person name="Liu G.H."/>
            <person name="Yang H.J."/>
            <person name="Xiao X.J."/>
            <person name="Hsiao Y.Y."/>
            <person name="Wu W.L."/>
            <person name="Chen Y.Y."/>
            <person name="Mitsuda N."/>
            <person name="Ohme-Takagi M."/>
            <person name="Luo Y.B."/>
            <person name="Van de Peer Y."/>
            <person name="Liu Z.J."/>
        </authorList>
    </citation>
    <scope>NUCLEOTIDE SEQUENCE [LARGE SCALE GENOMIC DNA]</scope>
    <source>
        <tissue evidence="2">The whole plant</tissue>
    </source>
</reference>
<dbReference type="InterPro" id="IPR013537">
    <property type="entry name" value="AcCoA_COase_cen"/>
</dbReference>
<proteinExistence type="predicted"/>
<dbReference type="Proteomes" id="UP000233837">
    <property type="component" value="Unassembled WGS sequence"/>
</dbReference>
<feature type="domain" description="Acetyl-CoA carboxylase central" evidence="1">
    <location>
        <begin position="1"/>
        <end position="77"/>
    </location>
</feature>
<protein>
    <submittedName>
        <fullName evidence="2">Acetyl-CoA carboxylase 1</fullName>
    </submittedName>
</protein>
<dbReference type="STRING" id="906689.A0A2I0X220"/>